<keyword evidence="2" id="KW-0378">Hydrolase</keyword>
<dbReference type="RefSeq" id="WP_099072759.1">
    <property type="nucleotide sequence ID" value="NZ_LAHD01000113.1"/>
</dbReference>
<dbReference type="EMBL" id="LAHD01000113">
    <property type="protein sequence ID" value="PHJ97519.1"/>
    <property type="molecule type" value="Genomic_DNA"/>
</dbReference>
<dbReference type="GO" id="GO:0004519">
    <property type="term" value="F:endonuclease activity"/>
    <property type="evidence" value="ECO:0007669"/>
    <property type="project" value="UniProtKB-KW"/>
</dbReference>
<dbReference type="GO" id="GO:0003676">
    <property type="term" value="F:nucleic acid binding"/>
    <property type="evidence" value="ECO:0007669"/>
    <property type="project" value="InterPro"/>
</dbReference>
<dbReference type="GO" id="GO:0008270">
    <property type="term" value="F:zinc ion binding"/>
    <property type="evidence" value="ECO:0007669"/>
    <property type="project" value="InterPro"/>
</dbReference>
<dbReference type="GeneID" id="57093464"/>
<dbReference type="PANTHER" id="PTHR33877">
    <property type="entry name" value="SLL1193 PROTEIN"/>
    <property type="match status" value="1"/>
</dbReference>
<gene>
    <name evidence="2" type="ORF">VF08_28515</name>
</gene>
<dbReference type="InterPro" id="IPR002711">
    <property type="entry name" value="HNH"/>
</dbReference>
<dbReference type="InterPro" id="IPR052892">
    <property type="entry name" value="NA-targeting_endonuclease"/>
</dbReference>
<evidence type="ECO:0000313" key="2">
    <source>
        <dbReference type="EMBL" id="PHJ97519.1"/>
    </source>
</evidence>
<protein>
    <submittedName>
        <fullName evidence="2">HNH endonuclease</fullName>
    </submittedName>
</protein>
<dbReference type="AlphaFoldDB" id="A0A9Q5Z799"/>
<evidence type="ECO:0000259" key="1">
    <source>
        <dbReference type="SMART" id="SM00507"/>
    </source>
</evidence>
<reference evidence="2 3" key="1">
    <citation type="submission" date="2015-02" db="EMBL/GenBank/DDBJ databases">
        <title>Nostoc linckia genome annotation.</title>
        <authorList>
            <person name="Zhou Z."/>
        </authorList>
    </citation>
    <scope>NUCLEOTIDE SEQUENCE [LARGE SCALE GENOMIC DNA]</scope>
    <source>
        <strain evidence="3">z8</strain>
    </source>
</reference>
<name>A0A9Q5Z799_NOSLI</name>
<dbReference type="Proteomes" id="UP000222310">
    <property type="component" value="Unassembled WGS sequence"/>
</dbReference>
<keyword evidence="2" id="KW-0540">Nuclease</keyword>
<keyword evidence="2" id="KW-0255">Endonuclease</keyword>
<sequence>MSERVPESIRRVVAARARGYCEYCYCSEQFATQSFTIEHIKPRQAGGETILENLAWSCFGCNGYKHAKTQAIDPETLEKIELYNPRLQVWSEHFNWSDDFTQVIGKTPCGRATVEALRLNRSGVVNLRRLLFGANLHPPANMEGDD</sequence>
<evidence type="ECO:0000313" key="3">
    <source>
        <dbReference type="Proteomes" id="UP000222310"/>
    </source>
</evidence>
<dbReference type="PANTHER" id="PTHR33877:SF1">
    <property type="entry name" value="TYPE IV METHYL-DIRECTED RESTRICTION ENZYME ECOKMCRA"/>
    <property type="match status" value="1"/>
</dbReference>
<comment type="caution">
    <text evidence="2">The sequence shown here is derived from an EMBL/GenBank/DDBJ whole genome shotgun (WGS) entry which is preliminary data.</text>
</comment>
<dbReference type="InterPro" id="IPR003615">
    <property type="entry name" value="HNH_nuc"/>
</dbReference>
<dbReference type="CDD" id="cd00085">
    <property type="entry name" value="HNHc"/>
    <property type="match status" value="1"/>
</dbReference>
<feature type="domain" description="HNH nuclease" evidence="1">
    <location>
        <begin position="8"/>
        <end position="63"/>
    </location>
</feature>
<proteinExistence type="predicted"/>
<dbReference type="Pfam" id="PF01844">
    <property type="entry name" value="HNH"/>
    <property type="match status" value="1"/>
</dbReference>
<dbReference type="Gene3D" id="1.10.30.50">
    <property type="match status" value="1"/>
</dbReference>
<dbReference type="SMART" id="SM00507">
    <property type="entry name" value="HNHc"/>
    <property type="match status" value="1"/>
</dbReference>
<accession>A0A9Q5Z799</accession>
<organism evidence="2 3">
    <name type="scientific">Nostoc linckia z8</name>
    <dbReference type="NCBI Taxonomy" id="1628746"/>
    <lineage>
        <taxon>Bacteria</taxon>
        <taxon>Bacillati</taxon>
        <taxon>Cyanobacteriota</taxon>
        <taxon>Cyanophyceae</taxon>
        <taxon>Nostocales</taxon>
        <taxon>Nostocaceae</taxon>
        <taxon>Nostoc</taxon>
    </lineage>
</organism>